<proteinExistence type="predicted"/>
<protein>
    <recommendedName>
        <fullName evidence="4">Integral membrane protein</fullName>
    </recommendedName>
</protein>
<dbReference type="OrthoDB" id="345818at2"/>
<dbReference type="RefSeq" id="WP_104229794.1">
    <property type="nucleotide sequence ID" value="NZ_PSNW01000003.1"/>
</dbReference>
<evidence type="ECO:0000313" key="3">
    <source>
        <dbReference type="Proteomes" id="UP000238220"/>
    </source>
</evidence>
<feature type="transmembrane region" description="Helical" evidence="1">
    <location>
        <begin position="48"/>
        <end position="68"/>
    </location>
</feature>
<accession>A0A2S5TI60</accession>
<reference evidence="2 3" key="1">
    <citation type="submission" date="2018-02" db="EMBL/GenBank/DDBJ databases">
        <title>Genome sequencing of Solimonas sp. HR-BB.</title>
        <authorList>
            <person name="Lee Y."/>
            <person name="Jeon C.O."/>
        </authorList>
    </citation>
    <scope>NUCLEOTIDE SEQUENCE [LARGE SCALE GENOMIC DNA]</scope>
    <source>
        <strain evidence="2 3">HR-BB</strain>
    </source>
</reference>
<gene>
    <name evidence="2" type="ORF">C3942_07695</name>
</gene>
<dbReference type="EMBL" id="PSNW01000003">
    <property type="protein sequence ID" value="PPE74637.1"/>
    <property type="molecule type" value="Genomic_DNA"/>
</dbReference>
<dbReference type="Proteomes" id="UP000238220">
    <property type="component" value="Unassembled WGS sequence"/>
</dbReference>
<comment type="caution">
    <text evidence="2">The sequence shown here is derived from an EMBL/GenBank/DDBJ whole genome shotgun (WGS) entry which is preliminary data.</text>
</comment>
<keyword evidence="1" id="KW-0472">Membrane</keyword>
<keyword evidence="1" id="KW-0812">Transmembrane</keyword>
<feature type="transmembrane region" description="Helical" evidence="1">
    <location>
        <begin position="74"/>
        <end position="97"/>
    </location>
</feature>
<organism evidence="2 3">
    <name type="scientific">Solimonas fluminis</name>
    <dbReference type="NCBI Taxonomy" id="2086571"/>
    <lineage>
        <taxon>Bacteria</taxon>
        <taxon>Pseudomonadati</taxon>
        <taxon>Pseudomonadota</taxon>
        <taxon>Gammaproteobacteria</taxon>
        <taxon>Nevskiales</taxon>
        <taxon>Nevskiaceae</taxon>
        <taxon>Solimonas</taxon>
    </lineage>
</organism>
<keyword evidence="3" id="KW-1185">Reference proteome</keyword>
<evidence type="ECO:0000313" key="2">
    <source>
        <dbReference type="EMBL" id="PPE74637.1"/>
    </source>
</evidence>
<feature type="transmembrane region" description="Helical" evidence="1">
    <location>
        <begin position="6"/>
        <end position="27"/>
    </location>
</feature>
<name>A0A2S5TI60_9GAMM</name>
<feature type="transmembrane region" description="Helical" evidence="1">
    <location>
        <begin position="118"/>
        <end position="143"/>
    </location>
</feature>
<sequence>MLTAVQIAQLGCGLFFLTGLLTGIWKYRCMMNSPDAQAPVYVDICHRTALMYAFACLVLAEFAKLSAWPAAVNAWAVAVPIVFFASAVMMYAVHGMLRDTDNQLRRPHRLGAATLPGAFITLYMVALIAGEVGGFLVLFAGFLKPILFAA</sequence>
<evidence type="ECO:0008006" key="4">
    <source>
        <dbReference type="Google" id="ProtNLM"/>
    </source>
</evidence>
<keyword evidence="1" id="KW-1133">Transmembrane helix</keyword>
<dbReference type="AlphaFoldDB" id="A0A2S5TI60"/>
<evidence type="ECO:0000256" key="1">
    <source>
        <dbReference type="SAM" id="Phobius"/>
    </source>
</evidence>